<proteinExistence type="predicted"/>
<protein>
    <recommendedName>
        <fullName evidence="2">Aminopeptidase</fullName>
    </recommendedName>
</protein>
<name>A0A7T9I2J0_9ARCH</name>
<sequence length="350" mass="40678">MPLPPSLKKELQSHLHEMVFSLFKVKSKQNVVIIHDQQSPLSKIVTQGYRDALKEHGSTLTHFWDFDAFTSEQLIEKINALKEGDLVVLVQSSSFRVSVYRWRLELFARKLKVIEHMRLSYMKESEFPTYIHSLKNDSPYYVKATEKIANLLRKSKHIKVECMQGSILEIHSEMEEPITNTGVYEEGENWGGGFPIGEIFSEPKDITKWSGAVEVFAYPGEDHKMVFTPKPFIIHLKEGHVEVEKCSFPKDFLPLIRMMESENKDGKIPIREFGMGLNRALSKQHPLTEATAWERVNGLHLSLGMKHGVYQKKFNKNKEIQQRYHIDIYPDVKRIWIAEELVYDKGMFLL</sequence>
<dbReference type="AlphaFoldDB" id="A0A7T9I2J0"/>
<dbReference type="EMBL" id="CP064981">
    <property type="protein sequence ID" value="QQR93096.1"/>
    <property type="molecule type" value="Genomic_DNA"/>
</dbReference>
<accession>A0A7T9I2J0</accession>
<organism evidence="1">
    <name type="scientific">Candidatus Iainarchaeum sp</name>
    <dbReference type="NCBI Taxonomy" id="3101447"/>
    <lineage>
        <taxon>Archaea</taxon>
        <taxon>Candidatus Iainarchaeota</taxon>
        <taxon>Candidatus Iainarchaeia</taxon>
        <taxon>Candidatus Iainarchaeales</taxon>
        <taxon>Candidatus Iainarchaeaceae</taxon>
        <taxon>Candidatus Iainarchaeum</taxon>
    </lineage>
</organism>
<dbReference type="Proteomes" id="UP000596004">
    <property type="component" value="Chromosome"/>
</dbReference>
<evidence type="ECO:0000313" key="1">
    <source>
        <dbReference type="EMBL" id="QQR93096.1"/>
    </source>
</evidence>
<evidence type="ECO:0008006" key="2">
    <source>
        <dbReference type="Google" id="ProtNLM"/>
    </source>
</evidence>
<reference evidence="1" key="1">
    <citation type="submission" date="2020-11" db="EMBL/GenBank/DDBJ databases">
        <title>Connecting structure to function with the recovery of over 1000 high-quality activated sludge metagenome-assembled genomes encoding full-length rRNA genes using long-read sequencing.</title>
        <authorList>
            <person name="Singleton C.M."/>
            <person name="Petriglieri F."/>
            <person name="Kristensen J.M."/>
            <person name="Kirkegaard R.H."/>
            <person name="Michaelsen T.Y."/>
            <person name="Andersen M.H."/>
            <person name="Karst S.M."/>
            <person name="Dueholm M.S."/>
            <person name="Nielsen P.H."/>
            <person name="Albertsen M."/>
        </authorList>
    </citation>
    <scope>NUCLEOTIDE SEQUENCE</scope>
    <source>
        <strain evidence="1">Fred_18-Q3-R57-64_BAT3C.431</strain>
    </source>
</reference>
<gene>
    <name evidence="1" type="ORF">IPJ89_02560</name>
</gene>